<organism evidence="2 3">
    <name type="scientific">Streptomyces phyllanthi</name>
    <dbReference type="NCBI Taxonomy" id="1803180"/>
    <lineage>
        <taxon>Bacteria</taxon>
        <taxon>Bacillati</taxon>
        <taxon>Actinomycetota</taxon>
        <taxon>Actinomycetes</taxon>
        <taxon>Kitasatosporales</taxon>
        <taxon>Streptomycetaceae</taxon>
        <taxon>Streptomyces</taxon>
    </lineage>
</organism>
<dbReference type="SUPFAM" id="SSF47823">
    <property type="entry name" value="lambda integrase-like, N-terminal domain"/>
    <property type="match status" value="1"/>
</dbReference>
<feature type="region of interest" description="Disordered" evidence="1">
    <location>
        <begin position="1"/>
        <end position="58"/>
    </location>
</feature>
<evidence type="ECO:0000256" key="1">
    <source>
        <dbReference type="SAM" id="MobiDB-lite"/>
    </source>
</evidence>
<dbReference type="OrthoDB" id="9815875at2"/>
<feature type="region of interest" description="Disordered" evidence="1">
    <location>
        <begin position="88"/>
        <end position="114"/>
    </location>
</feature>
<keyword evidence="3" id="KW-1185">Reference proteome</keyword>
<protein>
    <submittedName>
        <fullName evidence="2">Uncharacterized protein</fullName>
    </submittedName>
</protein>
<comment type="caution">
    <text evidence="2">The sequence shown here is derived from an EMBL/GenBank/DDBJ whole genome shotgun (WGS) entry which is preliminary data.</text>
</comment>
<accession>A0A5N8VW19</accession>
<sequence>MTSRELVPAAGPGPAPAVRRRRRAEPGLVSPAGERISASAAHKLTHAVPRSSRSARASRWRSYALWCATYDWAEDEPNAVLSYLSDLGDRGHPRAPSRPTSAPCARCAPSRTPR</sequence>
<evidence type="ECO:0000313" key="2">
    <source>
        <dbReference type="EMBL" id="MPY38982.1"/>
    </source>
</evidence>
<dbReference type="Proteomes" id="UP000326979">
    <property type="component" value="Unassembled WGS sequence"/>
</dbReference>
<proteinExistence type="predicted"/>
<dbReference type="AlphaFoldDB" id="A0A5N8VW19"/>
<reference evidence="2 3" key="1">
    <citation type="submission" date="2019-07" db="EMBL/GenBank/DDBJ databases">
        <title>New species of Amycolatopsis and Streptomyces.</title>
        <authorList>
            <person name="Duangmal K."/>
            <person name="Teo W.F.A."/>
            <person name="Lipun K."/>
        </authorList>
    </citation>
    <scope>NUCLEOTIDE SEQUENCE [LARGE SCALE GENOMIC DNA]</scope>
    <source>
        <strain evidence="2 3">TISTR 2346</strain>
    </source>
</reference>
<evidence type="ECO:0000313" key="3">
    <source>
        <dbReference type="Proteomes" id="UP000326979"/>
    </source>
</evidence>
<gene>
    <name evidence="2" type="ORF">FNH04_03205</name>
</gene>
<name>A0A5N8VW19_9ACTN</name>
<dbReference type="RefSeq" id="WP_152780086.1">
    <property type="nucleotide sequence ID" value="NZ_BAABEQ010000036.1"/>
</dbReference>
<dbReference type="EMBL" id="VJZE01000010">
    <property type="protein sequence ID" value="MPY38982.1"/>
    <property type="molecule type" value="Genomic_DNA"/>
</dbReference>
<feature type="compositionally biased region" description="Low complexity" evidence="1">
    <location>
        <begin position="1"/>
        <end position="12"/>
    </location>
</feature>